<proteinExistence type="predicted"/>
<feature type="region of interest" description="Disordered" evidence="1">
    <location>
        <begin position="1"/>
        <end position="90"/>
    </location>
</feature>
<dbReference type="EMBL" id="KZ451935">
    <property type="protein sequence ID" value="PKA60846.1"/>
    <property type="molecule type" value="Genomic_DNA"/>
</dbReference>
<evidence type="ECO:0000313" key="2">
    <source>
        <dbReference type="EMBL" id="PKA60846.1"/>
    </source>
</evidence>
<sequence length="90" mass="10504">MEAEGSTFKKEKDPFRNNQQVHRCLPFWSLPRRTSEKKDRIPQDRERIHRRASRGKQCLDESSCRKKRGGAETPINGDKNQSTELSAFTN</sequence>
<feature type="compositionally biased region" description="Basic and acidic residues" evidence="1">
    <location>
        <begin position="33"/>
        <end position="47"/>
    </location>
</feature>
<protein>
    <submittedName>
        <fullName evidence="2">Uncharacterized protein</fullName>
    </submittedName>
</protein>
<organism evidence="2 3">
    <name type="scientific">Apostasia shenzhenica</name>
    <dbReference type="NCBI Taxonomy" id="1088818"/>
    <lineage>
        <taxon>Eukaryota</taxon>
        <taxon>Viridiplantae</taxon>
        <taxon>Streptophyta</taxon>
        <taxon>Embryophyta</taxon>
        <taxon>Tracheophyta</taxon>
        <taxon>Spermatophyta</taxon>
        <taxon>Magnoliopsida</taxon>
        <taxon>Liliopsida</taxon>
        <taxon>Asparagales</taxon>
        <taxon>Orchidaceae</taxon>
        <taxon>Apostasioideae</taxon>
        <taxon>Apostasia</taxon>
    </lineage>
</organism>
<reference evidence="2 3" key="1">
    <citation type="journal article" date="2017" name="Nature">
        <title>The Apostasia genome and the evolution of orchids.</title>
        <authorList>
            <person name="Zhang G.Q."/>
            <person name="Liu K.W."/>
            <person name="Li Z."/>
            <person name="Lohaus R."/>
            <person name="Hsiao Y.Y."/>
            <person name="Niu S.C."/>
            <person name="Wang J.Y."/>
            <person name="Lin Y.C."/>
            <person name="Xu Q."/>
            <person name="Chen L.J."/>
            <person name="Yoshida K."/>
            <person name="Fujiwara S."/>
            <person name="Wang Z.W."/>
            <person name="Zhang Y.Q."/>
            <person name="Mitsuda N."/>
            <person name="Wang M."/>
            <person name="Liu G.H."/>
            <person name="Pecoraro L."/>
            <person name="Huang H.X."/>
            <person name="Xiao X.J."/>
            <person name="Lin M."/>
            <person name="Wu X.Y."/>
            <person name="Wu W.L."/>
            <person name="Chen Y.Y."/>
            <person name="Chang S.B."/>
            <person name="Sakamoto S."/>
            <person name="Ohme-Takagi M."/>
            <person name="Yagi M."/>
            <person name="Zeng S.J."/>
            <person name="Shen C.Y."/>
            <person name="Yeh C.M."/>
            <person name="Luo Y.B."/>
            <person name="Tsai W.C."/>
            <person name="Van de Peer Y."/>
            <person name="Liu Z.J."/>
        </authorList>
    </citation>
    <scope>NUCLEOTIDE SEQUENCE [LARGE SCALE GENOMIC DNA]</scope>
    <source>
        <strain evidence="3">cv. Shenzhen</strain>
        <tissue evidence="2">Stem</tissue>
    </source>
</reference>
<accession>A0A2I0AZ92</accession>
<gene>
    <name evidence="2" type="ORF">AXF42_Ash006480</name>
</gene>
<feature type="compositionally biased region" description="Polar residues" evidence="1">
    <location>
        <begin position="78"/>
        <end position="90"/>
    </location>
</feature>
<name>A0A2I0AZ92_9ASPA</name>
<dbReference type="Proteomes" id="UP000236161">
    <property type="component" value="Unassembled WGS sequence"/>
</dbReference>
<evidence type="ECO:0000313" key="3">
    <source>
        <dbReference type="Proteomes" id="UP000236161"/>
    </source>
</evidence>
<keyword evidence="3" id="KW-1185">Reference proteome</keyword>
<evidence type="ECO:0000256" key="1">
    <source>
        <dbReference type="SAM" id="MobiDB-lite"/>
    </source>
</evidence>
<dbReference type="AlphaFoldDB" id="A0A2I0AZ92"/>